<feature type="repeat" description="WD" evidence="3">
    <location>
        <begin position="265"/>
        <end position="306"/>
    </location>
</feature>
<organism evidence="4 5">
    <name type="scientific">Frankliniella occidentalis</name>
    <name type="common">Western flower thrips</name>
    <name type="synonym">Euthrips occidentalis</name>
    <dbReference type="NCBI Taxonomy" id="133901"/>
    <lineage>
        <taxon>Eukaryota</taxon>
        <taxon>Metazoa</taxon>
        <taxon>Ecdysozoa</taxon>
        <taxon>Arthropoda</taxon>
        <taxon>Hexapoda</taxon>
        <taxon>Insecta</taxon>
        <taxon>Pterygota</taxon>
        <taxon>Neoptera</taxon>
        <taxon>Paraneoptera</taxon>
        <taxon>Thysanoptera</taxon>
        <taxon>Terebrantia</taxon>
        <taxon>Thripoidea</taxon>
        <taxon>Thripidae</taxon>
        <taxon>Frankliniella</taxon>
    </lineage>
</organism>
<gene>
    <name evidence="5 6" type="primary">LOC113203133</name>
</gene>
<keyword evidence="4" id="KW-1185">Reference proteome</keyword>
<evidence type="ECO:0000313" key="5">
    <source>
        <dbReference type="RefSeq" id="XP_026273437.1"/>
    </source>
</evidence>
<dbReference type="KEGG" id="foc:113203133"/>
<dbReference type="AlphaFoldDB" id="A0A6J1RXC5"/>
<dbReference type="Pfam" id="PF00400">
    <property type="entry name" value="WD40"/>
    <property type="match status" value="3"/>
</dbReference>
<dbReference type="GO" id="GO:0006364">
    <property type="term" value="P:rRNA processing"/>
    <property type="evidence" value="ECO:0007669"/>
    <property type="project" value="TreeGrafter"/>
</dbReference>
<feature type="repeat" description="WD" evidence="3">
    <location>
        <begin position="119"/>
        <end position="153"/>
    </location>
</feature>
<dbReference type="PROSITE" id="PS50294">
    <property type="entry name" value="WD_REPEATS_REGION"/>
    <property type="match status" value="2"/>
</dbReference>
<dbReference type="GO" id="GO:0120330">
    <property type="term" value="C:rixosome complex"/>
    <property type="evidence" value="ECO:0007669"/>
    <property type="project" value="TreeGrafter"/>
</dbReference>
<dbReference type="InterPro" id="IPR045227">
    <property type="entry name" value="WDR18/Ipi3/RID3"/>
</dbReference>
<reference evidence="5 6" key="1">
    <citation type="submission" date="2025-04" db="UniProtKB">
        <authorList>
            <consortium name="RefSeq"/>
        </authorList>
    </citation>
    <scope>IDENTIFICATION</scope>
    <source>
        <tissue evidence="5 6">Whole organism</tissue>
    </source>
</reference>
<evidence type="ECO:0000313" key="6">
    <source>
        <dbReference type="RefSeq" id="XP_026273438.1"/>
    </source>
</evidence>
<accession>A0A6J1RXC5</accession>
<dbReference type="RefSeq" id="XP_026273437.1">
    <property type="nucleotide sequence ID" value="XM_026417652.2"/>
</dbReference>
<keyword evidence="1 3" id="KW-0853">WD repeat</keyword>
<protein>
    <submittedName>
        <fullName evidence="5 6">WD repeat-containing protein 18</fullName>
    </submittedName>
</protein>
<dbReference type="InterPro" id="IPR001680">
    <property type="entry name" value="WD40_rpt"/>
</dbReference>
<evidence type="ECO:0000256" key="1">
    <source>
        <dbReference type="ARBA" id="ARBA00022574"/>
    </source>
</evidence>
<dbReference type="PANTHER" id="PTHR18763:SF0">
    <property type="entry name" value="WD REPEAT-CONTAINING PROTEIN 18"/>
    <property type="match status" value="1"/>
</dbReference>
<dbReference type="Gene3D" id="2.130.10.10">
    <property type="entry name" value="YVTN repeat-like/Quinoprotein amine dehydrogenase"/>
    <property type="match status" value="3"/>
</dbReference>
<dbReference type="InterPro" id="IPR036322">
    <property type="entry name" value="WD40_repeat_dom_sf"/>
</dbReference>
<dbReference type="GO" id="GO:0005656">
    <property type="term" value="C:nuclear pre-replicative complex"/>
    <property type="evidence" value="ECO:0007669"/>
    <property type="project" value="TreeGrafter"/>
</dbReference>
<dbReference type="PROSITE" id="PS50082">
    <property type="entry name" value="WD_REPEATS_2"/>
    <property type="match status" value="2"/>
</dbReference>
<dbReference type="GO" id="GO:0006261">
    <property type="term" value="P:DNA-templated DNA replication"/>
    <property type="evidence" value="ECO:0007669"/>
    <property type="project" value="TreeGrafter"/>
</dbReference>
<dbReference type="GeneID" id="113203133"/>
<evidence type="ECO:0000256" key="2">
    <source>
        <dbReference type="ARBA" id="ARBA00022737"/>
    </source>
</evidence>
<evidence type="ECO:0000313" key="4">
    <source>
        <dbReference type="Proteomes" id="UP000504606"/>
    </source>
</evidence>
<name>A0A6J1RXC5_FRAOC</name>
<dbReference type="SUPFAM" id="SSF50978">
    <property type="entry name" value="WD40 repeat-like"/>
    <property type="match status" value="1"/>
</dbReference>
<proteinExistence type="predicted"/>
<evidence type="ECO:0000256" key="3">
    <source>
        <dbReference type="PROSITE-ProRule" id="PRU00221"/>
    </source>
</evidence>
<dbReference type="SMART" id="SM00320">
    <property type="entry name" value="WD40"/>
    <property type="match status" value="4"/>
</dbReference>
<sequence>MTDSVEVAVTSESSGQLCSVSVWDTQTGSQLMTYKGGGVCASHSLSLVGSDYIVAAELSKPLMHVWPINSTEPTQALRAVCNGIISALAASPDGRYIVAGIAEKIHLWQVEASRLMCVAARHFQRVTCIRFMGDGVHFVSGGEDGVVAVWRISDLVSQEGARLETVHSFSDHFLAVKDIYVNHGKYPRITSVSMDGSCRVYDFASGKLLLSLIVDACNLTSICADVLDSSLFLGCNSGDILNVCLKESPRQLEHHLTEKEKECVFKGHSKAVTALSASEDTVTLLSGSMDETARLWHIESKQCLRIIQHKGPVLNAFITFCPLNMIAEKLEPNIVMRRLPRVNDGTESLGFKFKSITRMEHTIEASFDRYIDFYDNKSVISSEELINKSQEIEDLRRKNAELFKIATEKVLNNTSEKSTPNVVPSLINIELALKHVEDKSLAEIQPAAYECPKNMKKKKKSA</sequence>
<dbReference type="Proteomes" id="UP000504606">
    <property type="component" value="Unplaced"/>
</dbReference>
<dbReference type="PANTHER" id="PTHR18763">
    <property type="entry name" value="WD-REPEAT PROTEIN 18"/>
    <property type="match status" value="1"/>
</dbReference>
<dbReference type="OrthoDB" id="756370at2759"/>
<dbReference type="RefSeq" id="XP_026273438.1">
    <property type="nucleotide sequence ID" value="XM_026417653.2"/>
</dbReference>
<keyword evidence="2" id="KW-0677">Repeat</keyword>
<dbReference type="InterPro" id="IPR015943">
    <property type="entry name" value="WD40/YVTN_repeat-like_dom_sf"/>
</dbReference>